<proteinExistence type="predicted"/>
<evidence type="ECO:0000313" key="4">
    <source>
        <dbReference type="Proteomes" id="UP000471435"/>
    </source>
</evidence>
<evidence type="ECO:0000256" key="1">
    <source>
        <dbReference type="SAM" id="Phobius"/>
    </source>
</evidence>
<gene>
    <name evidence="3" type="ORF">GRI43_04170</name>
</gene>
<evidence type="ECO:0000313" key="3">
    <source>
        <dbReference type="EMBL" id="MXP46591.1"/>
    </source>
</evidence>
<keyword evidence="1" id="KW-0472">Membrane</keyword>
<dbReference type="Pfam" id="PF07811">
    <property type="entry name" value="TadE"/>
    <property type="match status" value="1"/>
</dbReference>
<sequence length="205" mass="21873">MIAASCTLKLGKAFWLRLRSDESGTTVMEFGLMVTVFMTLLLGLFDLGQMAYANAILKGATQDAARSSALETGNTTVADTKVKEAVQAVAPGATVTSSRVSYYDFEDVERPESWNDENDNAICDNSEAYTDENGNEQWDSDIGISGNGGAGDVVIYTVTVTYDPLFPNPFMPGGASERKISSSAVKKNQPFADQASYGAEAGICD</sequence>
<comment type="caution">
    <text evidence="3">The sequence shown here is derived from an EMBL/GenBank/DDBJ whole genome shotgun (WGS) entry which is preliminary data.</text>
</comment>
<keyword evidence="4" id="KW-1185">Reference proteome</keyword>
<keyword evidence="1" id="KW-0812">Transmembrane</keyword>
<dbReference type="AlphaFoldDB" id="A0A6I4V031"/>
<dbReference type="RefSeq" id="WP_160729809.1">
    <property type="nucleotide sequence ID" value="NZ_WTYP01000001.1"/>
</dbReference>
<feature type="transmembrane region" description="Helical" evidence="1">
    <location>
        <begin position="30"/>
        <end position="48"/>
    </location>
</feature>
<dbReference type="Proteomes" id="UP000471435">
    <property type="component" value="Unassembled WGS sequence"/>
</dbReference>
<reference evidence="3 4" key="1">
    <citation type="submission" date="2019-12" db="EMBL/GenBank/DDBJ databases">
        <title>Genomic-based taxomic classification of the family Erythrobacteraceae.</title>
        <authorList>
            <person name="Xu L."/>
        </authorList>
    </citation>
    <scope>NUCLEOTIDE SEQUENCE [LARGE SCALE GENOMIC DNA]</scope>
    <source>
        <strain evidence="3 4">SW-109</strain>
    </source>
</reference>
<protein>
    <submittedName>
        <fullName evidence="3">Pilus assembly protein</fullName>
    </submittedName>
</protein>
<accession>A0A6I4V031</accession>
<organism evidence="3 4">
    <name type="scientific">Pontixanthobacter luteolus</name>
    <dbReference type="NCBI Taxonomy" id="295089"/>
    <lineage>
        <taxon>Bacteria</taxon>
        <taxon>Pseudomonadati</taxon>
        <taxon>Pseudomonadota</taxon>
        <taxon>Alphaproteobacteria</taxon>
        <taxon>Sphingomonadales</taxon>
        <taxon>Erythrobacteraceae</taxon>
        <taxon>Pontixanthobacter</taxon>
    </lineage>
</organism>
<name>A0A6I4V031_9SPHN</name>
<keyword evidence="1" id="KW-1133">Transmembrane helix</keyword>
<evidence type="ECO:0000259" key="2">
    <source>
        <dbReference type="Pfam" id="PF07811"/>
    </source>
</evidence>
<dbReference type="EMBL" id="WTYP01000001">
    <property type="protein sequence ID" value="MXP46591.1"/>
    <property type="molecule type" value="Genomic_DNA"/>
</dbReference>
<dbReference type="OrthoDB" id="7306064at2"/>
<feature type="domain" description="TadE-like" evidence="2">
    <location>
        <begin position="24"/>
        <end position="66"/>
    </location>
</feature>
<dbReference type="InterPro" id="IPR012495">
    <property type="entry name" value="TadE-like_dom"/>
</dbReference>